<dbReference type="OrthoDB" id="7478432at2759"/>
<accession>A0A8S0ZBK4</accession>
<evidence type="ECO:0000313" key="3">
    <source>
        <dbReference type="Proteomes" id="UP000494106"/>
    </source>
</evidence>
<dbReference type="Proteomes" id="UP000494106">
    <property type="component" value="Unassembled WGS sequence"/>
</dbReference>
<feature type="region of interest" description="Disordered" evidence="1">
    <location>
        <begin position="37"/>
        <end position="68"/>
    </location>
</feature>
<dbReference type="AlphaFoldDB" id="A0A8S0ZBK4"/>
<organism evidence="2 3">
    <name type="scientific">Arctia plantaginis</name>
    <name type="common">Wood tiger moth</name>
    <name type="synonym">Phalaena plantaginis</name>
    <dbReference type="NCBI Taxonomy" id="874455"/>
    <lineage>
        <taxon>Eukaryota</taxon>
        <taxon>Metazoa</taxon>
        <taxon>Ecdysozoa</taxon>
        <taxon>Arthropoda</taxon>
        <taxon>Hexapoda</taxon>
        <taxon>Insecta</taxon>
        <taxon>Pterygota</taxon>
        <taxon>Neoptera</taxon>
        <taxon>Endopterygota</taxon>
        <taxon>Lepidoptera</taxon>
        <taxon>Glossata</taxon>
        <taxon>Ditrysia</taxon>
        <taxon>Noctuoidea</taxon>
        <taxon>Erebidae</taxon>
        <taxon>Arctiinae</taxon>
        <taxon>Arctia</taxon>
    </lineage>
</organism>
<protein>
    <submittedName>
        <fullName evidence="2">Uncharacterized protein</fullName>
    </submittedName>
</protein>
<sequence length="112" mass="12512">MITAPTNHEYGFIFARYYNPYANELNKSLEHCRTRFGKRLARARQHGRQPAPPSPHPHSPLHPAPTGVRAFSCQHWESRLQAPVPARPLSVPLSGPPSPCDPAEVDLRTSTI</sequence>
<feature type="compositionally biased region" description="Basic residues" evidence="1">
    <location>
        <begin position="37"/>
        <end position="47"/>
    </location>
</feature>
<name>A0A8S0ZBK4_ARCPL</name>
<evidence type="ECO:0000256" key="1">
    <source>
        <dbReference type="SAM" id="MobiDB-lite"/>
    </source>
</evidence>
<evidence type="ECO:0000313" key="2">
    <source>
        <dbReference type="EMBL" id="CAB3229844.1"/>
    </source>
</evidence>
<dbReference type="EMBL" id="CADEBC010000426">
    <property type="protein sequence ID" value="CAB3229844.1"/>
    <property type="molecule type" value="Genomic_DNA"/>
</dbReference>
<proteinExistence type="predicted"/>
<reference evidence="2 3" key="1">
    <citation type="submission" date="2020-04" db="EMBL/GenBank/DDBJ databases">
        <authorList>
            <person name="Wallbank WR R."/>
            <person name="Pardo Diaz C."/>
            <person name="Kozak K."/>
            <person name="Martin S."/>
            <person name="Jiggins C."/>
            <person name="Moest M."/>
            <person name="Warren A I."/>
            <person name="Byers J.R.P. K."/>
            <person name="Montejo-Kovacevich G."/>
            <person name="Yen C E."/>
        </authorList>
    </citation>
    <scope>NUCLEOTIDE SEQUENCE [LARGE SCALE GENOMIC DNA]</scope>
</reference>
<feature type="region of interest" description="Disordered" evidence="1">
    <location>
        <begin position="86"/>
        <end position="112"/>
    </location>
</feature>
<feature type="compositionally biased region" description="Pro residues" evidence="1">
    <location>
        <begin position="50"/>
        <end position="63"/>
    </location>
</feature>
<gene>
    <name evidence="2" type="ORF">APLA_LOCUS3969</name>
</gene>
<keyword evidence="3" id="KW-1185">Reference proteome</keyword>
<comment type="caution">
    <text evidence="2">The sequence shown here is derived from an EMBL/GenBank/DDBJ whole genome shotgun (WGS) entry which is preliminary data.</text>
</comment>